<evidence type="ECO:0000313" key="3">
    <source>
        <dbReference type="Proteomes" id="UP000598467"/>
    </source>
</evidence>
<dbReference type="Proteomes" id="UP000598467">
    <property type="component" value="Unassembled WGS sequence"/>
</dbReference>
<evidence type="ECO:0008006" key="4">
    <source>
        <dbReference type="Google" id="ProtNLM"/>
    </source>
</evidence>
<dbReference type="PANTHER" id="PTHR12558:SF33">
    <property type="entry name" value="BLL7664 PROTEIN"/>
    <property type="match status" value="1"/>
</dbReference>
<feature type="repeat" description="TPR" evidence="1">
    <location>
        <begin position="335"/>
        <end position="368"/>
    </location>
</feature>
<reference evidence="2" key="1">
    <citation type="submission" date="2020-05" db="EMBL/GenBank/DDBJ databases">
        <title>Identification of trans-AT polyketide cluster in two marine bacteria, producers of a novel glutaramide-containing polyketide sesbanimide D and analogs.</title>
        <authorList>
            <person name="Kacar D."/>
            <person name="Rodriguez P."/>
            <person name="Canedo L."/>
            <person name="Gonzalez E."/>
            <person name="Galan B."/>
            <person name="De La Calle F."/>
            <person name="Garcia J.L."/>
        </authorList>
    </citation>
    <scope>NUCLEOTIDE SEQUENCE</scope>
    <source>
        <strain evidence="2">PHM038</strain>
    </source>
</reference>
<dbReference type="InterPro" id="IPR019734">
    <property type="entry name" value="TPR_rpt"/>
</dbReference>
<dbReference type="InterPro" id="IPR011990">
    <property type="entry name" value="TPR-like_helical_dom_sf"/>
</dbReference>
<dbReference type="SUPFAM" id="SSF48452">
    <property type="entry name" value="TPR-like"/>
    <property type="match status" value="1"/>
</dbReference>
<evidence type="ECO:0000313" key="2">
    <source>
        <dbReference type="EMBL" id="MBD1545967.1"/>
    </source>
</evidence>
<dbReference type="Gene3D" id="1.25.40.10">
    <property type="entry name" value="Tetratricopeptide repeat domain"/>
    <property type="match status" value="2"/>
</dbReference>
<dbReference type="RefSeq" id="WP_190290636.1">
    <property type="nucleotide sequence ID" value="NZ_JABFCZ010000006.1"/>
</dbReference>
<keyword evidence="1" id="KW-0802">TPR repeat</keyword>
<name>A0A926NRE1_9HYPH</name>
<sequence length="402" mass="44944">MPTGQRIAVVPFEEVGTPDEEAYFAKGLSRDINAFLSEFSNLFVFAPSTTAALQNRDCPSVRSELDVDFILSGTVQRAGNQLRVTTTFTNARDCRQLNAPGPFDRDLSAHSVLDVQLEIARKVVAEIGSADAPIFDAAIISQVEAKGPDKLSAYECVLLSYWFYENFAPDRHRKARDCLKNAVKSDPDYSLAWSRLAFAYIESKKYAIDPTDDWAEKSLAAARRAIDLDPKNPDAYYALAIRSQIVGEDRTVFRNYARKAIELNPNDSFVLADLGTWMAYSGEWETGKEWVTRAKKLNPKHQSWWDFIWQLHAFLQGDYAASIDYAQIVNLPGNYMVQATLAAAYAMNGDQKKAAETLARVLELKPGFADDPQQPYRARGMPDELIDGLMEGLRKAGLKIEA</sequence>
<accession>A0A926NRE1</accession>
<comment type="caution">
    <text evidence="2">The sequence shown here is derived from an EMBL/GenBank/DDBJ whole genome shotgun (WGS) entry which is preliminary data.</text>
</comment>
<proteinExistence type="predicted"/>
<dbReference type="PROSITE" id="PS50005">
    <property type="entry name" value="TPR"/>
    <property type="match status" value="1"/>
</dbReference>
<dbReference type="AlphaFoldDB" id="A0A926NRE1"/>
<protein>
    <recommendedName>
        <fullName evidence="4">Tetratricopeptide repeat protein</fullName>
    </recommendedName>
</protein>
<dbReference type="PANTHER" id="PTHR12558">
    <property type="entry name" value="CELL DIVISION CYCLE 16,23,27"/>
    <property type="match status" value="1"/>
</dbReference>
<evidence type="ECO:0000256" key="1">
    <source>
        <dbReference type="PROSITE-ProRule" id="PRU00339"/>
    </source>
</evidence>
<organism evidence="2 3">
    <name type="scientific">Roseibium aggregatum</name>
    <dbReference type="NCBI Taxonomy" id="187304"/>
    <lineage>
        <taxon>Bacteria</taxon>
        <taxon>Pseudomonadati</taxon>
        <taxon>Pseudomonadota</taxon>
        <taxon>Alphaproteobacteria</taxon>
        <taxon>Hyphomicrobiales</taxon>
        <taxon>Stappiaceae</taxon>
        <taxon>Roseibium</taxon>
    </lineage>
</organism>
<dbReference type="EMBL" id="JABFCZ010000006">
    <property type="protein sequence ID" value="MBD1545967.1"/>
    <property type="molecule type" value="Genomic_DNA"/>
</dbReference>
<gene>
    <name evidence="2" type="ORF">HK439_06815</name>
</gene>